<name>A0A8T1MY81_CLOSI</name>
<dbReference type="EMBL" id="NIRI02000010">
    <property type="protein sequence ID" value="KAG5453979.1"/>
    <property type="molecule type" value="Genomic_DNA"/>
</dbReference>
<dbReference type="Proteomes" id="UP000286415">
    <property type="component" value="Unassembled WGS sequence"/>
</dbReference>
<reference evidence="1 2" key="1">
    <citation type="journal article" date="2018" name="Biotechnol. Adv.">
        <title>Improved genomic resources and new bioinformatic workflow for the carcinogenic parasite Clonorchis sinensis: Biotechnological implications.</title>
        <authorList>
            <person name="Wang D."/>
            <person name="Korhonen P.K."/>
            <person name="Gasser R.B."/>
            <person name="Young N.D."/>
        </authorList>
    </citation>
    <scope>NUCLEOTIDE SEQUENCE [LARGE SCALE GENOMIC DNA]</scope>
    <source>
        <strain evidence="1">Cs-k2</strain>
    </source>
</reference>
<accession>A0A8T1MY81</accession>
<gene>
    <name evidence="1" type="ORF">CSKR_201879</name>
</gene>
<comment type="caution">
    <text evidence="1">The sequence shown here is derived from an EMBL/GenBank/DDBJ whole genome shotgun (WGS) entry which is preliminary data.</text>
</comment>
<sequence length="94" mass="10907">MIGYGQSYVSRTIATQMVGNLRIEENFGHWKNSGELGSSESPVDTVMVVMDKTAVSPKQHNLRHPRQRQHPLYGLLVLQRLLRQHKRQQEEWVV</sequence>
<dbReference type="AlphaFoldDB" id="A0A8T1MY81"/>
<protein>
    <submittedName>
        <fullName evidence="1">Uncharacterized protein</fullName>
    </submittedName>
</protein>
<organism evidence="1 2">
    <name type="scientific">Clonorchis sinensis</name>
    <name type="common">Chinese liver fluke</name>
    <dbReference type="NCBI Taxonomy" id="79923"/>
    <lineage>
        <taxon>Eukaryota</taxon>
        <taxon>Metazoa</taxon>
        <taxon>Spiralia</taxon>
        <taxon>Lophotrochozoa</taxon>
        <taxon>Platyhelminthes</taxon>
        <taxon>Trematoda</taxon>
        <taxon>Digenea</taxon>
        <taxon>Opisthorchiida</taxon>
        <taxon>Opisthorchiata</taxon>
        <taxon>Opisthorchiidae</taxon>
        <taxon>Clonorchis</taxon>
    </lineage>
</organism>
<evidence type="ECO:0000313" key="1">
    <source>
        <dbReference type="EMBL" id="KAG5453979.1"/>
    </source>
</evidence>
<evidence type="ECO:0000313" key="2">
    <source>
        <dbReference type="Proteomes" id="UP000286415"/>
    </source>
</evidence>
<reference evidence="1 2" key="2">
    <citation type="journal article" date="2021" name="Genomics">
        <title>High-quality reference genome for Clonorchis sinensis.</title>
        <authorList>
            <person name="Young N.D."/>
            <person name="Stroehlein A.J."/>
            <person name="Kinkar L."/>
            <person name="Wang T."/>
            <person name="Sohn W.M."/>
            <person name="Chang B.C.H."/>
            <person name="Kaur P."/>
            <person name="Weisz D."/>
            <person name="Dudchenko O."/>
            <person name="Aiden E.L."/>
            <person name="Korhonen P.K."/>
            <person name="Gasser R.B."/>
        </authorList>
    </citation>
    <scope>NUCLEOTIDE SEQUENCE [LARGE SCALE GENOMIC DNA]</scope>
    <source>
        <strain evidence="1">Cs-k2</strain>
    </source>
</reference>
<proteinExistence type="predicted"/>
<feature type="non-terminal residue" evidence="1">
    <location>
        <position position="94"/>
    </location>
</feature>
<keyword evidence="2" id="KW-1185">Reference proteome</keyword>